<name>A0AA40T303_9NOST</name>
<dbReference type="GO" id="GO:0016874">
    <property type="term" value="F:ligase activity"/>
    <property type="evidence" value="ECO:0007669"/>
    <property type="project" value="UniProtKB-KW"/>
</dbReference>
<sequence>MKNSIIKWLETFSVILLILTSDCRLHPLLDQLVKIASYPTVALLIIRQPLGRVAYVATRDWSLIILCFFACSSILWTENTQETATQLKALFRTTLLGTYLAVRYSPREQMRLLSWVIGIAAILSLVFAVAMPSYGTAISNNVFVWQGIYAHKQYLARAMTVGSMVFLIDLLVSRKYWWLKLVILFIMLLLLWMSTSRTGIGFLLLCIYIMPLYKIAKQKFRIRETILAIAFMLNSTVAMLILGNLETIVVDIMGKDLEFNGRLPLWQRAIEVGCGQPWFGYGYAGFWSSPISLEVAKGLWIRQEVNANHSHNGFIDMFLQLGIVGLILLLLNFLKVIFKAIYLLFISKKIECFWMFNMIFLMLCFNIFELNTLLTPNFLWVYYISISLSLILELEQIKNKTLTHVNN</sequence>
<keyword evidence="7" id="KW-0436">Ligase</keyword>
<accession>A0AA40T303</accession>
<keyword evidence="4 5" id="KW-0472">Membrane</keyword>
<dbReference type="InterPro" id="IPR051533">
    <property type="entry name" value="WaaL-like"/>
</dbReference>
<dbReference type="AlphaFoldDB" id="A0AA40T303"/>
<feature type="transmembrane region" description="Helical" evidence="5">
    <location>
        <begin position="199"/>
        <end position="216"/>
    </location>
</feature>
<dbReference type="Pfam" id="PF04932">
    <property type="entry name" value="Wzy_C"/>
    <property type="match status" value="1"/>
</dbReference>
<evidence type="ECO:0000313" key="8">
    <source>
        <dbReference type="Proteomes" id="UP001165986"/>
    </source>
</evidence>
<protein>
    <submittedName>
        <fullName evidence="7">O-antigen ligase family protein</fullName>
    </submittedName>
</protein>
<dbReference type="RefSeq" id="WP_191761191.1">
    <property type="nucleotide sequence ID" value="NZ_VJXY01000052.1"/>
</dbReference>
<dbReference type="PANTHER" id="PTHR37422">
    <property type="entry name" value="TEICHURONIC ACID BIOSYNTHESIS PROTEIN TUAE"/>
    <property type="match status" value="1"/>
</dbReference>
<comment type="caution">
    <text evidence="7">The sequence shown here is derived from an EMBL/GenBank/DDBJ whole genome shotgun (WGS) entry which is preliminary data.</text>
</comment>
<feature type="transmembrane region" description="Helical" evidence="5">
    <location>
        <begin position="112"/>
        <end position="134"/>
    </location>
</feature>
<evidence type="ECO:0000256" key="3">
    <source>
        <dbReference type="ARBA" id="ARBA00022989"/>
    </source>
</evidence>
<dbReference type="GO" id="GO:0016020">
    <property type="term" value="C:membrane"/>
    <property type="evidence" value="ECO:0007669"/>
    <property type="project" value="UniProtKB-SubCell"/>
</dbReference>
<dbReference type="Proteomes" id="UP001165986">
    <property type="component" value="Unassembled WGS sequence"/>
</dbReference>
<feature type="transmembrane region" description="Helical" evidence="5">
    <location>
        <begin position="225"/>
        <end position="245"/>
    </location>
</feature>
<feature type="domain" description="O-antigen ligase-related" evidence="6">
    <location>
        <begin position="183"/>
        <end position="330"/>
    </location>
</feature>
<dbReference type="PANTHER" id="PTHR37422:SF17">
    <property type="entry name" value="O-ANTIGEN LIGASE"/>
    <property type="match status" value="1"/>
</dbReference>
<feature type="transmembrane region" description="Helical" evidence="5">
    <location>
        <begin position="154"/>
        <end position="172"/>
    </location>
</feature>
<gene>
    <name evidence="7" type="ORF">FNW02_30390</name>
</gene>
<evidence type="ECO:0000256" key="1">
    <source>
        <dbReference type="ARBA" id="ARBA00004141"/>
    </source>
</evidence>
<comment type="subcellular location">
    <subcellularLocation>
        <location evidence="1">Membrane</location>
        <topology evidence="1">Multi-pass membrane protein</topology>
    </subcellularLocation>
</comment>
<feature type="transmembrane region" description="Helical" evidence="5">
    <location>
        <begin position="317"/>
        <end position="338"/>
    </location>
</feature>
<reference evidence="7" key="1">
    <citation type="submission" date="2019-07" db="EMBL/GenBank/DDBJ databases">
        <title>Toxilogical consequences of a new and cryptic species of cyanobacteria (Komarekiella delphini-convector) recovered from the epidermis of a bottlenose dolphin and 1500 ft. in the air.</title>
        <authorList>
            <person name="Brown A.O."/>
            <person name="Dvorak P."/>
            <person name="Villanueva C.D."/>
            <person name="Foss A.J."/>
            <person name="Garvey A.D."/>
            <person name="Gibson Q.A."/>
            <person name="Johansen J.R."/>
            <person name="Casamatta D.A."/>
        </authorList>
    </citation>
    <scope>NUCLEOTIDE SEQUENCE</scope>
    <source>
        <strain evidence="7">SJRDD-AB1</strain>
    </source>
</reference>
<feature type="transmembrane region" description="Helical" evidence="5">
    <location>
        <begin position="177"/>
        <end position="193"/>
    </location>
</feature>
<dbReference type="EMBL" id="VJXY01000052">
    <property type="protein sequence ID" value="MBD6619991.1"/>
    <property type="molecule type" value="Genomic_DNA"/>
</dbReference>
<proteinExistence type="predicted"/>
<dbReference type="InterPro" id="IPR007016">
    <property type="entry name" value="O-antigen_ligase-rel_domated"/>
</dbReference>
<keyword evidence="8" id="KW-1185">Reference proteome</keyword>
<feature type="transmembrane region" description="Helical" evidence="5">
    <location>
        <begin position="350"/>
        <end position="368"/>
    </location>
</feature>
<evidence type="ECO:0000259" key="6">
    <source>
        <dbReference type="Pfam" id="PF04932"/>
    </source>
</evidence>
<evidence type="ECO:0000313" key="7">
    <source>
        <dbReference type="EMBL" id="MBD6619991.1"/>
    </source>
</evidence>
<keyword evidence="3 5" id="KW-1133">Transmembrane helix</keyword>
<evidence type="ECO:0000256" key="2">
    <source>
        <dbReference type="ARBA" id="ARBA00022692"/>
    </source>
</evidence>
<keyword evidence="2 5" id="KW-0812">Transmembrane</keyword>
<organism evidence="7 8">
    <name type="scientific">Komarekiella delphini-convector SJRDD-AB1</name>
    <dbReference type="NCBI Taxonomy" id="2593771"/>
    <lineage>
        <taxon>Bacteria</taxon>
        <taxon>Bacillati</taxon>
        <taxon>Cyanobacteriota</taxon>
        <taxon>Cyanophyceae</taxon>
        <taxon>Nostocales</taxon>
        <taxon>Nostocaceae</taxon>
        <taxon>Komarekiella</taxon>
        <taxon>Komarekiella delphini-convector</taxon>
    </lineage>
</organism>
<evidence type="ECO:0000256" key="4">
    <source>
        <dbReference type="ARBA" id="ARBA00023136"/>
    </source>
</evidence>
<evidence type="ECO:0000256" key="5">
    <source>
        <dbReference type="SAM" id="Phobius"/>
    </source>
</evidence>